<protein>
    <recommendedName>
        <fullName evidence="5">Polyprenal reductase</fullName>
        <ecNumber evidence="5">1.3.1.94</ecNumber>
    </recommendedName>
</protein>
<keyword evidence="2 5" id="KW-0812">Transmembrane</keyword>
<comment type="similarity">
    <text evidence="5">Belongs to the steroid 5-alpha reductase family. Polyprenal reductase subfamily.</text>
</comment>
<keyword evidence="4 5" id="KW-0472">Membrane</keyword>
<comment type="pathway">
    <text evidence="5">Protein modification; protein glycosylation.</text>
</comment>
<evidence type="ECO:0000313" key="8">
    <source>
        <dbReference type="Proteomes" id="UP000813444"/>
    </source>
</evidence>
<dbReference type="PANTHER" id="PTHR14624:SF0">
    <property type="entry name" value="POLYPRENOL REDUCTASE"/>
    <property type="match status" value="1"/>
</dbReference>
<reference evidence="7" key="1">
    <citation type="journal article" date="2021" name="Nat. Commun.">
        <title>Genetic determinants of endophytism in the Arabidopsis root mycobiome.</title>
        <authorList>
            <person name="Mesny F."/>
            <person name="Miyauchi S."/>
            <person name="Thiergart T."/>
            <person name="Pickel B."/>
            <person name="Atanasova L."/>
            <person name="Karlsson M."/>
            <person name="Huettel B."/>
            <person name="Barry K.W."/>
            <person name="Haridas S."/>
            <person name="Chen C."/>
            <person name="Bauer D."/>
            <person name="Andreopoulos W."/>
            <person name="Pangilinan J."/>
            <person name="LaButti K."/>
            <person name="Riley R."/>
            <person name="Lipzen A."/>
            <person name="Clum A."/>
            <person name="Drula E."/>
            <person name="Henrissat B."/>
            <person name="Kohler A."/>
            <person name="Grigoriev I.V."/>
            <person name="Martin F.M."/>
            <person name="Hacquard S."/>
        </authorList>
    </citation>
    <scope>NUCLEOTIDE SEQUENCE</scope>
    <source>
        <strain evidence="7">MPI-CAGE-CH-0235</strain>
    </source>
</reference>
<dbReference type="EC" id="1.3.1.94" evidence="5"/>
<evidence type="ECO:0000256" key="4">
    <source>
        <dbReference type="ARBA" id="ARBA00023136"/>
    </source>
</evidence>
<dbReference type="Pfam" id="PF02544">
    <property type="entry name" value="Steroid_dh"/>
    <property type="match status" value="1"/>
</dbReference>
<dbReference type="UniPathway" id="UPA00378"/>
<accession>A0A8K0WWC4</accession>
<evidence type="ECO:0000256" key="5">
    <source>
        <dbReference type="RuleBase" id="RU367081"/>
    </source>
</evidence>
<keyword evidence="5" id="KW-0560">Oxidoreductase</keyword>
<dbReference type="PANTHER" id="PTHR14624">
    <property type="entry name" value="DFG10 PROTEIN"/>
    <property type="match status" value="1"/>
</dbReference>
<keyword evidence="5" id="KW-0256">Endoplasmic reticulum</keyword>
<dbReference type="InterPro" id="IPR039698">
    <property type="entry name" value="Dfg10/SRD5A3"/>
</dbReference>
<dbReference type="AlphaFoldDB" id="A0A8K0WWC4"/>
<feature type="transmembrane region" description="Helical" evidence="5">
    <location>
        <begin position="86"/>
        <end position="110"/>
    </location>
</feature>
<dbReference type="GO" id="GO:0003865">
    <property type="term" value="F:3-oxo-5-alpha-steroid 4-dehydrogenase activity"/>
    <property type="evidence" value="ECO:0007669"/>
    <property type="project" value="TreeGrafter"/>
</dbReference>
<feature type="transmembrane region" description="Helical" evidence="5">
    <location>
        <begin position="239"/>
        <end position="261"/>
    </location>
</feature>
<comment type="function">
    <text evidence="5">Plays a key role in early steps of protein N-linked glycosylation by being involved in the conversion of polyprenol into dolichol. Acts as a polyprenal reductase that mediates the reduction of polyprenal into dolichal in a NADP-dependent mechanism. Dolichols are required for the synthesis of dolichol-linked monosaccharides and the oligosaccharide precursor used for N-glycosylation.</text>
</comment>
<dbReference type="PROSITE" id="PS50244">
    <property type="entry name" value="S5A_REDUCTASE"/>
    <property type="match status" value="1"/>
</dbReference>
<keyword evidence="3 5" id="KW-1133">Transmembrane helix</keyword>
<evidence type="ECO:0000256" key="1">
    <source>
        <dbReference type="ARBA" id="ARBA00004127"/>
    </source>
</evidence>
<dbReference type="GO" id="GO:0005789">
    <property type="term" value="C:endoplasmic reticulum membrane"/>
    <property type="evidence" value="ECO:0007669"/>
    <property type="project" value="UniProtKB-SubCell"/>
</dbReference>
<dbReference type="GO" id="GO:0006488">
    <property type="term" value="P:dolichol-linked oligosaccharide biosynthetic process"/>
    <property type="evidence" value="ECO:0007669"/>
    <property type="project" value="UniProtKB-UniRule"/>
</dbReference>
<comment type="catalytic activity">
    <reaction evidence="5">
        <text>a di-trans,poly-cis-dolichal + NADP(+) = a di-trans,poly-cis-polyprenal + NADPH + H(+)</text>
        <dbReference type="Rhea" id="RHEA:80727"/>
        <dbReference type="Rhea" id="RHEA-COMP:19536"/>
        <dbReference type="Rhea" id="RHEA-COMP:19537"/>
        <dbReference type="ChEBI" id="CHEBI:15378"/>
        <dbReference type="ChEBI" id="CHEBI:57783"/>
        <dbReference type="ChEBI" id="CHEBI:58349"/>
        <dbReference type="ChEBI" id="CHEBI:231623"/>
        <dbReference type="ChEBI" id="CHEBI:231637"/>
        <dbReference type="EC" id="1.3.1.94"/>
    </reaction>
    <physiologicalReaction direction="right-to-left" evidence="5">
        <dbReference type="Rhea" id="RHEA:80729"/>
    </physiologicalReaction>
</comment>
<dbReference type="Proteomes" id="UP000813444">
    <property type="component" value="Unassembled WGS sequence"/>
</dbReference>
<dbReference type="EMBL" id="JAGPNK010000001">
    <property type="protein sequence ID" value="KAH7328527.1"/>
    <property type="molecule type" value="Genomic_DNA"/>
</dbReference>
<feature type="transmembrane region" description="Helical" evidence="5">
    <location>
        <begin position="202"/>
        <end position="218"/>
    </location>
</feature>
<comment type="caution">
    <text evidence="7">The sequence shown here is derived from an EMBL/GenBank/DDBJ whole genome shotgun (WGS) entry which is preliminary data.</text>
</comment>
<feature type="domain" description="3-oxo-5-alpha-steroid 4-dehydrogenase C-terminal" evidence="6">
    <location>
        <begin position="178"/>
        <end position="315"/>
    </location>
</feature>
<name>A0A8K0WWC4_9HYPO</name>
<feature type="transmembrane region" description="Helical" evidence="5">
    <location>
        <begin position="20"/>
        <end position="41"/>
    </location>
</feature>
<proteinExistence type="inferred from homology"/>
<organism evidence="7 8">
    <name type="scientific">Stachybotrys elegans</name>
    <dbReference type="NCBI Taxonomy" id="80388"/>
    <lineage>
        <taxon>Eukaryota</taxon>
        <taxon>Fungi</taxon>
        <taxon>Dikarya</taxon>
        <taxon>Ascomycota</taxon>
        <taxon>Pezizomycotina</taxon>
        <taxon>Sordariomycetes</taxon>
        <taxon>Hypocreomycetidae</taxon>
        <taxon>Hypocreales</taxon>
        <taxon>Stachybotryaceae</taxon>
        <taxon>Stachybotrys</taxon>
    </lineage>
</organism>
<sequence length="315" mass="34541">MDLTQSLVGHLQALSPAGFVQSAFVLAAALVLAVQAAPASVRTAMTEYGARSRKGGTKGQEDTHGEASLHGLLIYLTRLGQVPHQWFLHFYVASVAWSIFWAVQLVWGGAVLTAVAARQAQTGGTSMTTGQVYLAWTLMALQGVRRLYESLFVTRPGSSPMWIVHWALGVVYYTGVNVAVWVEGSGAILDMWNSSQPVQLPWTKAIVGTAVYLAAYWYQYQCHSHLASLKKYTLPERGLFQYIVCPHYTCDCVIYLGIAIATAPEGYMLNRTVTASLLFAAVNLGATAAGTKQWYGEKFGHDKIRQKWTMIPPVF</sequence>
<dbReference type="GO" id="GO:0160198">
    <property type="term" value="F:polyprenal reductase activity"/>
    <property type="evidence" value="ECO:0007669"/>
    <property type="project" value="UniProtKB-EC"/>
</dbReference>
<evidence type="ECO:0000256" key="3">
    <source>
        <dbReference type="ARBA" id="ARBA00022989"/>
    </source>
</evidence>
<dbReference type="GO" id="GO:0102389">
    <property type="term" value="F:polyprenol reductase activity"/>
    <property type="evidence" value="ECO:0007669"/>
    <property type="project" value="UniProtKB-UniRule"/>
</dbReference>
<dbReference type="InterPro" id="IPR001104">
    <property type="entry name" value="3-oxo-5_a-steroid_4-DH_C"/>
</dbReference>
<keyword evidence="8" id="KW-1185">Reference proteome</keyword>
<feature type="transmembrane region" description="Helical" evidence="5">
    <location>
        <begin position="160"/>
        <end position="182"/>
    </location>
</feature>
<keyword evidence="5" id="KW-0521">NADP</keyword>
<dbReference type="GO" id="GO:0016095">
    <property type="term" value="P:polyprenol catabolic process"/>
    <property type="evidence" value="ECO:0007669"/>
    <property type="project" value="UniProtKB-UniRule"/>
</dbReference>
<evidence type="ECO:0000259" key="6">
    <source>
        <dbReference type="Pfam" id="PF02544"/>
    </source>
</evidence>
<dbReference type="OrthoDB" id="541710at2759"/>
<comment type="subcellular location">
    <subcellularLocation>
        <location evidence="1">Endomembrane system</location>
        <topology evidence="1">Multi-pass membrane protein</topology>
    </subcellularLocation>
    <subcellularLocation>
        <location evidence="5">Endoplasmic reticulum membrane</location>
    </subcellularLocation>
</comment>
<evidence type="ECO:0000313" key="7">
    <source>
        <dbReference type="EMBL" id="KAH7328527.1"/>
    </source>
</evidence>
<evidence type="ECO:0000256" key="2">
    <source>
        <dbReference type="ARBA" id="ARBA00022692"/>
    </source>
</evidence>
<gene>
    <name evidence="7" type="ORF">B0I35DRAFT_473223</name>
</gene>